<evidence type="ECO:0000256" key="1">
    <source>
        <dbReference type="ARBA" id="ARBA00001353"/>
    </source>
</evidence>
<reference evidence="9 10" key="1">
    <citation type="submission" date="2019-04" db="EMBL/GenBank/DDBJ databases">
        <title>Niastella caeni sp. nov., isolated from activated sludge.</title>
        <authorList>
            <person name="Sheng M."/>
        </authorList>
    </citation>
    <scope>NUCLEOTIDE SEQUENCE [LARGE SCALE GENOMIC DNA]</scope>
    <source>
        <strain evidence="9 10">HX-2-15</strain>
    </source>
</reference>
<dbReference type="PANTHER" id="PTHR42844">
    <property type="entry name" value="DIHYDRONEOPTERIN ALDOLASE 1-RELATED"/>
    <property type="match status" value="1"/>
</dbReference>
<dbReference type="SMART" id="SM00905">
    <property type="entry name" value="FolB"/>
    <property type="match status" value="1"/>
</dbReference>
<comment type="similarity">
    <text evidence="3">Belongs to the DHNA family.</text>
</comment>
<dbReference type="EC" id="4.1.2.25" evidence="4"/>
<evidence type="ECO:0000313" key="9">
    <source>
        <dbReference type="EMBL" id="THU35947.1"/>
    </source>
</evidence>
<proteinExistence type="inferred from homology"/>
<comment type="pathway">
    <text evidence="2">Cofactor biosynthesis; tetrahydrofolate biosynthesis; 2-amino-4-hydroxy-6-hydroxymethyl-7,8-dihydropteridine diphosphate from 7,8-dihydroneopterin triphosphate: step 3/4.</text>
</comment>
<evidence type="ECO:0000256" key="7">
    <source>
        <dbReference type="ARBA" id="ARBA00032903"/>
    </source>
</evidence>
<evidence type="ECO:0000256" key="6">
    <source>
        <dbReference type="ARBA" id="ARBA00023239"/>
    </source>
</evidence>
<organism evidence="9 10">
    <name type="scientific">Niastella caeni</name>
    <dbReference type="NCBI Taxonomy" id="2569763"/>
    <lineage>
        <taxon>Bacteria</taxon>
        <taxon>Pseudomonadati</taxon>
        <taxon>Bacteroidota</taxon>
        <taxon>Chitinophagia</taxon>
        <taxon>Chitinophagales</taxon>
        <taxon>Chitinophagaceae</taxon>
        <taxon>Niastella</taxon>
    </lineage>
</organism>
<dbReference type="EMBL" id="STFF01000006">
    <property type="protein sequence ID" value="THU35947.1"/>
    <property type="molecule type" value="Genomic_DNA"/>
</dbReference>
<gene>
    <name evidence="9" type="ORF">FAM09_21385</name>
</gene>
<dbReference type="InterPro" id="IPR006156">
    <property type="entry name" value="Dihydroneopterin_aldolase"/>
</dbReference>
<evidence type="ECO:0000259" key="8">
    <source>
        <dbReference type="SMART" id="SM00905"/>
    </source>
</evidence>
<dbReference type="SUPFAM" id="SSF55620">
    <property type="entry name" value="Tetrahydrobiopterin biosynthesis enzymes-like"/>
    <property type="match status" value="1"/>
</dbReference>
<evidence type="ECO:0000256" key="2">
    <source>
        <dbReference type="ARBA" id="ARBA00005013"/>
    </source>
</evidence>
<dbReference type="GO" id="GO:0004150">
    <property type="term" value="F:dihydroneopterin aldolase activity"/>
    <property type="evidence" value="ECO:0007669"/>
    <property type="project" value="UniProtKB-EC"/>
</dbReference>
<evidence type="ECO:0000256" key="3">
    <source>
        <dbReference type="ARBA" id="ARBA00005708"/>
    </source>
</evidence>
<keyword evidence="10" id="KW-1185">Reference proteome</keyword>
<protein>
    <recommendedName>
        <fullName evidence="4">dihydroneopterin aldolase</fullName>
        <ecNumber evidence="4">4.1.2.25</ecNumber>
    </recommendedName>
    <alternativeName>
        <fullName evidence="7">7,8-dihydroneopterin aldolase</fullName>
    </alternativeName>
</protein>
<dbReference type="Proteomes" id="UP000306918">
    <property type="component" value="Unassembled WGS sequence"/>
</dbReference>
<dbReference type="Pfam" id="PF02152">
    <property type="entry name" value="FolB"/>
    <property type="match status" value="1"/>
</dbReference>
<dbReference type="AlphaFoldDB" id="A0A4S8HL61"/>
<dbReference type="Gene3D" id="3.30.1130.10">
    <property type="match status" value="1"/>
</dbReference>
<dbReference type="GO" id="GO:0046656">
    <property type="term" value="P:folic acid biosynthetic process"/>
    <property type="evidence" value="ECO:0007669"/>
    <property type="project" value="UniProtKB-KW"/>
</dbReference>
<feature type="domain" description="Dihydroneopterin aldolase/epimerase" evidence="8">
    <location>
        <begin position="50"/>
        <end position="161"/>
    </location>
</feature>
<dbReference type="InterPro" id="IPR006157">
    <property type="entry name" value="FolB_dom"/>
</dbReference>
<evidence type="ECO:0000256" key="4">
    <source>
        <dbReference type="ARBA" id="ARBA00013043"/>
    </source>
</evidence>
<dbReference type="NCBIfam" id="TIGR00526">
    <property type="entry name" value="folB_dom"/>
    <property type="match status" value="1"/>
</dbReference>
<keyword evidence="6" id="KW-0456">Lyase</keyword>
<dbReference type="OrthoDB" id="9803748at2"/>
<dbReference type="PANTHER" id="PTHR42844:SF1">
    <property type="entry name" value="DIHYDRONEOPTERIN ALDOLASE 1-RELATED"/>
    <property type="match status" value="1"/>
</dbReference>
<comment type="catalytic activity">
    <reaction evidence="1">
        <text>7,8-dihydroneopterin = 6-hydroxymethyl-7,8-dihydropterin + glycolaldehyde</text>
        <dbReference type="Rhea" id="RHEA:10540"/>
        <dbReference type="ChEBI" id="CHEBI:17001"/>
        <dbReference type="ChEBI" id="CHEBI:17071"/>
        <dbReference type="ChEBI" id="CHEBI:44841"/>
        <dbReference type="EC" id="4.1.2.25"/>
    </reaction>
</comment>
<dbReference type="GO" id="GO:0005737">
    <property type="term" value="C:cytoplasm"/>
    <property type="evidence" value="ECO:0007669"/>
    <property type="project" value="TreeGrafter"/>
</dbReference>
<dbReference type="InterPro" id="IPR043133">
    <property type="entry name" value="GTP-CH-I_C/QueF"/>
</dbReference>
<accession>A0A4S8HL61</accession>
<evidence type="ECO:0000313" key="10">
    <source>
        <dbReference type="Proteomes" id="UP000306918"/>
    </source>
</evidence>
<evidence type="ECO:0000256" key="5">
    <source>
        <dbReference type="ARBA" id="ARBA00022909"/>
    </source>
</evidence>
<sequence>MVLLFDGLMVEGNSGYWVLQPSNHLAMKPSFSVYLYGTVLAKQNLYMVVIELNQVKLHAFHGIYEGERLTGSNYEINVRVAYEEGDATFDDLKNTINYVEILNIVKQRMQIPTGLLEKVADDIIRTIRHQYPFTKEIILSIYKLEAPVENFQGKIGVTLHKKFDG</sequence>
<comment type="caution">
    <text evidence="9">The sequence shown here is derived from an EMBL/GenBank/DDBJ whole genome shotgun (WGS) entry which is preliminary data.</text>
</comment>
<name>A0A4S8HL61_9BACT</name>
<keyword evidence="5" id="KW-0289">Folate biosynthesis</keyword>